<dbReference type="EMBL" id="JAYMGO010000008">
    <property type="protein sequence ID" value="KAL1268984.1"/>
    <property type="molecule type" value="Genomic_DNA"/>
</dbReference>
<keyword evidence="2" id="KW-1185">Reference proteome</keyword>
<accession>A0ABR3MWH0</accession>
<dbReference type="Proteomes" id="UP001558613">
    <property type="component" value="Unassembled WGS sequence"/>
</dbReference>
<name>A0ABR3MWH0_9TELE</name>
<comment type="caution">
    <text evidence="1">The sequence shown here is derived from an EMBL/GenBank/DDBJ whole genome shotgun (WGS) entry which is preliminary data.</text>
</comment>
<evidence type="ECO:0000313" key="1">
    <source>
        <dbReference type="EMBL" id="KAL1268984.1"/>
    </source>
</evidence>
<evidence type="ECO:0000313" key="2">
    <source>
        <dbReference type="Proteomes" id="UP001558613"/>
    </source>
</evidence>
<protein>
    <submittedName>
        <fullName evidence="1">Uncharacterized protein</fullName>
    </submittedName>
</protein>
<proteinExistence type="predicted"/>
<reference evidence="1 2" key="1">
    <citation type="submission" date="2023-09" db="EMBL/GenBank/DDBJ databases">
        <authorList>
            <person name="Wang M."/>
        </authorList>
    </citation>
    <scope>NUCLEOTIDE SEQUENCE [LARGE SCALE GENOMIC DNA]</scope>
    <source>
        <strain evidence="1">GT-2023</strain>
        <tissue evidence="1">Liver</tissue>
    </source>
</reference>
<gene>
    <name evidence="1" type="ORF">QQF64_031273</name>
</gene>
<sequence>MRRDGELVGKRKSRCLASSHEYIYLPYCLNSAREPKRTQRERGIMSGESDTQQIHLTEAKSVGTNTDVHSANLRTRTLHGNQIKVINIEVLMVALMERS</sequence>
<organism evidence="1 2">
    <name type="scientific">Cirrhinus molitorella</name>
    <name type="common">mud carp</name>
    <dbReference type="NCBI Taxonomy" id="172907"/>
    <lineage>
        <taxon>Eukaryota</taxon>
        <taxon>Metazoa</taxon>
        <taxon>Chordata</taxon>
        <taxon>Craniata</taxon>
        <taxon>Vertebrata</taxon>
        <taxon>Euteleostomi</taxon>
        <taxon>Actinopterygii</taxon>
        <taxon>Neopterygii</taxon>
        <taxon>Teleostei</taxon>
        <taxon>Ostariophysi</taxon>
        <taxon>Cypriniformes</taxon>
        <taxon>Cyprinidae</taxon>
        <taxon>Labeoninae</taxon>
        <taxon>Labeonini</taxon>
        <taxon>Cirrhinus</taxon>
    </lineage>
</organism>